<name>A0A2I1F1H9_9GLOM</name>
<dbReference type="VEuPathDB" id="FungiDB:RhiirA1_463017"/>
<dbReference type="OrthoDB" id="2335178at2759"/>
<evidence type="ECO:0000313" key="2">
    <source>
        <dbReference type="EMBL" id="PKC64008.1"/>
    </source>
</evidence>
<dbReference type="InterPro" id="IPR058524">
    <property type="entry name" value="DUF8211"/>
</dbReference>
<evidence type="ECO:0000313" key="3">
    <source>
        <dbReference type="Proteomes" id="UP000232688"/>
    </source>
</evidence>
<reference evidence="2 3" key="1">
    <citation type="submission" date="2017-10" db="EMBL/GenBank/DDBJ databases">
        <title>Extensive intraspecific genome diversity in a model arbuscular mycorrhizal fungus.</title>
        <authorList>
            <person name="Chen E.C.H."/>
            <person name="Morin E."/>
            <person name="Baudet D."/>
            <person name="Noel J."/>
            <person name="Ndikumana S."/>
            <person name="Charron P."/>
            <person name="St-Onge C."/>
            <person name="Giorgi J."/>
            <person name="Grigoriev I.V."/>
            <person name="Roux C."/>
            <person name="Martin F.M."/>
            <person name="Corradi N."/>
        </authorList>
    </citation>
    <scope>NUCLEOTIDE SEQUENCE [LARGE SCALE GENOMIC DNA]</scope>
    <source>
        <strain evidence="2 3">A1</strain>
    </source>
</reference>
<organism evidence="2 3">
    <name type="scientific">Rhizophagus irregularis</name>
    <dbReference type="NCBI Taxonomy" id="588596"/>
    <lineage>
        <taxon>Eukaryota</taxon>
        <taxon>Fungi</taxon>
        <taxon>Fungi incertae sedis</taxon>
        <taxon>Mucoromycota</taxon>
        <taxon>Glomeromycotina</taxon>
        <taxon>Glomeromycetes</taxon>
        <taxon>Glomerales</taxon>
        <taxon>Glomeraceae</taxon>
        <taxon>Rhizophagus</taxon>
    </lineage>
</organism>
<evidence type="ECO:0000259" key="1">
    <source>
        <dbReference type="Pfam" id="PF26638"/>
    </source>
</evidence>
<proteinExistence type="predicted"/>
<dbReference type="EMBL" id="LLXH01000678">
    <property type="protein sequence ID" value="PKC64008.1"/>
    <property type="molecule type" value="Genomic_DNA"/>
</dbReference>
<accession>A0A2I1F1H9</accession>
<sequence length="247" mass="29155">MSFHRQACIDYHKHLDIFNNIKNIVKPDILLDSSTWKGRYASHIFNKAPIRTKKEVFFLRQETPYSVKYMYNGRKVIENSATQNMYYQNITNFRHSVSITSTTFTKQHVRFNRNCQKIFNQDKSHHAKSYEINDRLACANRQKFLFFFPQNINSPIKYLNYKECNSQRINYLFPIPINSSKVIRNNGPSTSNALAFTSSHPNSTSKEKMTIKPAPSTYYDSNSFDHKMGVLLKKYYQHINFMKKLES</sequence>
<dbReference type="Proteomes" id="UP000232688">
    <property type="component" value="Unassembled WGS sequence"/>
</dbReference>
<comment type="caution">
    <text evidence="2">The sequence shown here is derived from an EMBL/GenBank/DDBJ whole genome shotgun (WGS) entry which is preliminary data.</text>
</comment>
<dbReference type="VEuPathDB" id="FungiDB:RhiirFUN_013989"/>
<feature type="domain" description="DUF8211" evidence="1">
    <location>
        <begin position="40"/>
        <end position="175"/>
    </location>
</feature>
<gene>
    <name evidence="2" type="ORF">RhiirA1_463017</name>
</gene>
<dbReference type="Pfam" id="PF26638">
    <property type="entry name" value="DUF8211"/>
    <property type="match status" value="1"/>
</dbReference>
<reference evidence="2 3" key="2">
    <citation type="submission" date="2017-10" db="EMBL/GenBank/DDBJ databases">
        <title>Genome analyses suggest a sexual origin of heterokaryosis in a supposedly ancient asexual fungus.</title>
        <authorList>
            <person name="Corradi N."/>
            <person name="Sedzielewska K."/>
            <person name="Noel J."/>
            <person name="Charron P."/>
            <person name="Farinelli L."/>
            <person name="Marton T."/>
            <person name="Kruger M."/>
            <person name="Pelin A."/>
            <person name="Brachmann A."/>
            <person name="Corradi N."/>
        </authorList>
    </citation>
    <scope>NUCLEOTIDE SEQUENCE [LARGE SCALE GENOMIC DNA]</scope>
    <source>
        <strain evidence="2 3">A1</strain>
    </source>
</reference>
<dbReference type="AlphaFoldDB" id="A0A2I1F1H9"/>
<protein>
    <recommendedName>
        <fullName evidence="1">DUF8211 domain-containing protein</fullName>
    </recommendedName>
</protein>